<dbReference type="KEGG" id="pbj:VN24_01710"/>
<evidence type="ECO:0000313" key="2">
    <source>
        <dbReference type="Proteomes" id="UP000032633"/>
    </source>
</evidence>
<dbReference type="RefSeq" id="WP_045669014.1">
    <property type="nucleotide sequence ID" value="NZ_CP011058.1"/>
</dbReference>
<reference evidence="1 2" key="1">
    <citation type="journal article" date="2015" name="J. Biotechnol.">
        <title>Complete genome sequence of Paenibacillus beijingensis 7188(T) (=DSM 24997(T)), a novel rhizobacterium from jujube garden soil.</title>
        <authorList>
            <person name="Kwak Y."/>
            <person name="Shin J.H."/>
        </authorList>
    </citation>
    <scope>NUCLEOTIDE SEQUENCE [LARGE SCALE GENOMIC DNA]</scope>
    <source>
        <strain evidence="1 2">DSM 24997</strain>
    </source>
</reference>
<dbReference type="Proteomes" id="UP000032633">
    <property type="component" value="Chromosome"/>
</dbReference>
<dbReference type="PATRIC" id="fig|1126833.4.peg.379"/>
<dbReference type="EMBL" id="CP011058">
    <property type="protein sequence ID" value="AJY73579.1"/>
    <property type="molecule type" value="Genomic_DNA"/>
</dbReference>
<dbReference type="Gene3D" id="1.10.760.20">
    <property type="entry name" value="Protein of unknown function DUF3243"/>
    <property type="match status" value="1"/>
</dbReference>
<dbReference type="AlphaFoldDB" id="A0A0D5NDV3"/>
<keyword evidence="2" id="KW-1185">Reference proteome</keyword>
<accession>A0A0D5NDV3</accession>
<proteinExistence type="predicted"/>
<dbReference type="STRING" id="1126833.VN24_01710"/>
<protein>
    <recommendedName>
        <fullName evidence="3">DUF3243 domain-containing protein</fullName>
    </recommendedName>
</protein>
<evidence type="ECO:0000313" key="1">
    <source>
        <dbReference type="EMBL" id="AJY73579.1"/>
    </source>
</evidence>
<name>A0A0D5NDV3_9BACL</name>
<organism evidence="1 2">
    <name type="scientific">Paenibacillus beijingensis</name>
    <dbReference type="NCBI Taxonomy" id="1126833"/>
    <lineage>
        <taxon>Bacteria</taxon>
        <taxon>Bacillati</taxon>
        <taxon>Bacillota</taxon>
        <taxon>Bacilli</taxon>
        <taxon>Bacillales</taxon>
        <taxon>Paenibacillaceae</taxon>
        <taxon>Paenibacillus</taxon>
    </lineage>
</organism>
<evidence type="ECO:0008006" key="3">
    <source>
        <dbReference type="Google" id="ProtNLM"/>
    </source>
</evidence>
<sequence length="117" mass="13442">MTKQNEIHPSASDKVHETISGMEQGKKDRILQSFDDFKSFLGNRIDLAKRIGLGEEQLAVAAEQIASYLAKNETPRNNEEKLLQELWKVGKEEERHKLAHMLVRLCQETNEPVIERS</sequence>
<gene>
    <name evidence="1" type="ORF">VN24_01710</name>
</gene>
<dbReference type="HOGENOM" id="CLU_171794_0_0_9"/>
<dbReference type="OrthoDB" id="2418090at2"/>
<dbReference type="Pfam" id="PF11588">
    <property type="entry name" value="DUF3243"/>
    <property type="match status" value="1"/>
</dbReference>
<dbReference type="InterPro" id="IPR021637">
    <property type="entry name" value="DUF3243"/>
</dbReference>
<reference evidence="2" key="2">
    <citation type="submission" date="2015-03" db="EMBL/GenBank/DDBJ databases">
        <title>Genome sequence of Paenibacillus beijingensis strain DSM 24997T.</title>
        <authorList>
            <person name="Kwak Y."/>
            <person name="Shin J.-H."/>
        </authorList>
    </citation>
    <scope>NUCLEOTIDE SEQUENCE [LARGE SCALE GENOMIC DNA]</scope>
    <source>
        <strain evidence="2">DSM 24997</strain>
    </source>
</reference>
<dbReference type="InterPro" id="IPR038292">
    <property type="entry name" value="YmfJ/YflH_sf"/>
</dbReference>